<dbReference type="InterPro" id="IPR005693">
    <property type="entry name" value="Mce"/>
</dbReference>
<evidence type="ECO:0000313" key="4">
    <source>
        <dbReference type="Proteomes" id="UP000282515"/>
    </source>
</evidence>
<name>A0A3L8PJY5_9ACTN</name>
<evidence type="ECO:0000259" key="1">
    <source>
        <dbReference type="Pfam" id="PF02470"/>
    </source>
</evidence>
<evidence type="ECO:0000313" key="3">
    <source>
        <dbReference type="EMBL" id="RLV55023.1"/>
    </source>
</evidence>
<reference evidence="3 4" key="1">
    <citation type="submission" date="2018-10" db="EMBL/GenBank/DDBJ databases">
        <title>Aeromicrobium sp. 9W16Y-2 whole genome shotgun sequence.</title>
        <authorList>
            <person name="Li F."/>
        </authorList>
    </citation>
    <scope>NUCLEOTIDE SEQUENCE [LARGE SCALE GENOMIC DNA]</scope>
    <source>
        <strain evidence="3 4">9W16Y-2</strain>
    </source>
</reference>
<dbReference type="InterPro" id="IPR003399">
    <property type="entry name" value="Mce/MlaD"/>
</dbReference>
<dbReference type="PANTHER" id="PTHR33371:SF16">
    <property type="entry name" value="MCE-FAMILY PROTEIN MCE3F"/>
    <property type="match status" value="1"/>
</dbReference>
<protein>
    <submittedName>
        <fullName evidence="3">MCE family protein</fullName>
    </submittedName>
</protein>
<gene>
    <name evidence="3" type="ORF">D9V41_13070</name>
</gene>
<dbReference type="EMBL" id="RDBF01000011">
    <property type="protein sequence ID" value="RLV55023.1"/>
    <property type="molecule type" value="Genomic_DNA"/>
</dbReference>
<sequence>MLTGSIKSKLIVFVAVALVATSYLGASYVGINPFSSDYKVTVALPDAGGIFTNGQVTYRGVPVGRIERLTPTEEGVEAVLRINGDAPDIPADVVATVANRSAIGEQYVNLAGDTRSDETLAAGDHISASSNALPPPIENLLRTGRDFAASVPEEDLRTVIDEAYEASRGAGENLGQLIETSREFVEIADQNFLATQGLIENADRVLTTQQESAESIKGFSADLDLFAAALRDADTDLRTLIANSPAAAQEMNALFEQVGTPLGTLMANLITPAQVFGINAAGVEDALIRVPEAVSVGWAINGSKGLNLGLAQTYFDPLPCVAGYGGTAMRDGLDTSTGRPFNTSAGCTADPASGTNVRGPQSISHPGAPAAARVNVAGGLGDLLGGVG</sequence>
<dbReference type="InterPro" id="IPR052336">
    <property type="entry name" value="MlaD_Phospholipid_Transporter"/>
</dbReference>
<dbReference type="NCBIfam" id="TIGR00996">
    <property type="entry name" value="Mtu_fam_mce"/>
    <property type="match status" value="1"/>
</dbReference>
<dbReference type="OrthoDB" id="4741753at2"/>
<evidence type="ECO:0000259" key="2">
    <source>
        <dbReference type="Pfam" id="PF11887"/>
    </source>
</evidence>
<organism evidence="3 4">
    <name type="scientific">Aeromicrobium phragmitis</name>
    <dbReference type="NCBI Taxonomy" id="2478914"/>
    <lineage>
        <taxon>Bacteria</taxon>
        <taxon>Bacillati</taxon>
        <taxon>Actinomycetota</taxon>
        <taxon>Actinomycetes</taxon>
        <taxon>Propionibacteriales</taxon>
        <taxon>Nocardioidaceae</taxon>
        <taxon>Aeromicrobium</taxon>
    </lineage>
</organism>
<comment type="caution">
    <text evidence="3">The sequence shown here is derived from an EMBL/GenBank/DDBJ whole genome shotgun (WGS) entry which is preliminary data.</text>
</comment>
<accession>A0A3L8PJY5</accession>
<proteinExistence type="predicted"/>
<dbReference type="AlphaFoldDB" id="A0A3L8PJY5"/>
<feature type="domain" description="Mammalian cell entry C-terminal" evidence="2">
    <location>
        <begin position="117"/>
        <end position="276"/>
    </location>
</feature>
<dbReference type="Pfam" id="PF02470">
    <property type="entry name" value="MlaD"/>
    <property type="match status" value="1"/>
</dbReference>
<dbReference type="GO" id="GO:0005576">
    <property type="term" value="C:extracellular region"/>
    <property type="evidence" value="ECO:0007669"/>
    <property type="project" value="TreeGrafter"/>
</dbReference>
<dbReference type="PANTHER" id="PTHR33371">
    <property type="entry name" value="INTERMEMBRANE PHOSPHOLIPID TRANSPORT SYSTEM BINDING PROTEIN MLAD-RELATED"/>
    <property type="match status" value="1"/>
</dbReference>
<feature type="domain" description="Mce/MlaD" evidence="1">
    <location>
        <begin position="38"/>
        <end position="111"/>
    </location>
</feature>
<dbReference type="Pfam" id="PF11887">
    <property type="entry name" value="Mce4_CUP1"/>
    <property type="match status" value="1"/>
</dbReference>
<dbReference type="RefSeq" id="WP_121795025.1">
    <property type="nucleotide sequence ID" value="NZ_RDBF01000011.1"/>
</dbReference>
<keyword evidence="4" id="KW-1185">Reference proteome</keyword>
<dbReference type="InterPro" id="IPR024516">
    <property type="entry name" value="Mce_C"/>
</dbReference>
<dbReference type="Proteomes" id="UP000282515">
    <property type="component" value="Unassembled WGS sequence"/>
</dbReference>